<comment type="caution">
    <text evidence="2">The sequence shown here is derived from an EMBL/GenBank/DDBJ whole genome shotgun (WGS) entry which is preliminary data.</text>
</comment>
<dbReference type="EMBL" id="JAAIKD010000010">
    <property type="protein sequence ID" value="NEV95033.1"/>
    <property type="molecule type" value="Genomic_DNA"/>
</dbReference>
<keyword evidence="3" id="KW-1185">Reference proteome</keyword>
<sequence length="159" mass="18295">MKKTTTLLFLLTLIGLNSCAQELTCSDFHLGEFYIPTTEELKNFTVISNDSIQDFELQLDSTVTKTVIERKKNAQIEWKNGIGNGQPAYEKIEWIDECTYRLTYDESKMELDETEKWVNQNNGIVVTKRKIENNCLFYTATMTTNNGEELSQNGVICKK</sequence>
<reference evidence="2 3" key="1">
    <citation type="submission" date="2020-02" db="EMBL/GenBank/DDBJ databases">
        <title>Flavobacteriaceae Psychroflexus bacterium YR1-1, complete genome.</title>
        <authorList>
            <person name="Li Y."/>
            <person name="Wu S."/>
        </authorList>
    </citation>
    <scope>NUCLEOTIDE SEQUENCE [LARGE SCALE GENOMIC DNA]</scope>
    <source>
        <strain evidence="2 3">YR1-1</strain>
    </source>
</reference>
<dbReference type="AlphaFoldDB" id="A0A6B3R3K7"/>
<evidence type="ECO:0000313" key="2">
    <source>
        <dbReference type="EMBL" id="NEV95033.1"/>
    </source>
</evidence>
<evidence type="ECO:0008006" key="4">
    <source>
        <dbReference type="Google" id="ProtNLM"/>
    </source>
</evidence>
<evidence type="ECO:0000256" key="1">
    <source>
        <dbReference type="SAM" id="SignalP"/>
    </source>
</evidence>
<name>A0A6B3R3K7_9FLAO</name>
<keyword evidence="1" id="KW-0732">Signal</keyword>
<feature type="chain" id="PRO_5025656681" description="Lipoprotein" evidence="1">
    <location>
        <begin position="21"/>
        <end position="159"/>
    </location>
</feature>
<organism evidence="2 3">
    <name type="scientific">Psychroflexus aurantiacus</name>
    <dbReference type="NCBI Taxonomy" id="2709310"/>
    <lineage>
        <taxon>Bacteria</taxon>
        <taxon>Pseudomonadati</taxon>
        <taxon>Bacteroidota</taxon>
        <taxon>Flavobacteriia</taxon>
        <taxon>Flavobacteriales</taxon>
        <taxon>Flavobacteriaceae</taxon>
        <taxon>Psychroflexus</taxon>
    </lineage>
</organism>
<accession>A0A6B3R3K7</accession>
<dbReference type="Proteomes" id="UP000478505">
    <property type="component" value="Unassembled WGS sequence"/>
</dbReference>
<proteinExistence type="predicted"/>
<dbReference type="RefSeq" id="WP_164005728.1">
    <property type="nucleotide sequence ID" value="NZ_JAAIKD010000010.1"/>
</dbReference>
<gene>
    <name evidence="2" type="ORF">G3567_12890</name>
</gene>
<protein>
    <recommendedName>
        <fullName evidence="4">Lipoprotein</fullName>
    </recommendedName>
</protein>
<feature type="signal peptide" evidence="1">
    <location>
        <begin position="1"/>
        <end position="20"/>
    </location>
</feature>
<evidence type="ECO:0000313" key="3">
    <source>
        <dbReference type="Proteomes" id="UP000478505"/>
    </source>
</evidence>